<dbReference type="EMBL" id="JAAGMP010000198">
    <property type="protein sequence ID" value="NEC17371.1"/>
    <property type="molecule type" value="Genomic_DNA"/>
</dbReference>
<reference evidence="2 3" key="1">
    <citation type="submission" date="2020-01" db="EMBL/GenBank/DDBJ databases">
        <title>Insect and environment-associated Actinomycetes.</title>
        <authorList>
            <person name="Currrie C."/>
            <person name="Chevrette M."/>
            <person name="Carlson C."/>
            <person name="Stubbendieck R."/>
            <person name="Wendt-Pienkowski E."/>
        </authorList>
    </citation>
    <scope>NUCLEOTIDE SEQUENCE [LARGE SCALE GENOMIC DNA]</scope>
    <source>
        <strain evidence="2 3">SID7590</strain>
    </source>
</reference>
<feature type="non-terminal residue" evidence="2">
    <location>
        <position position="1"/>
    </location>
</feature>
<evidence type="ECO:0000313" key="2">
    <source>
        <dbReference type="EMBL" id="NEC17371.1"/>
    </source>
</evidence>
<proteinExistence type="predicted"/>
<evidence type="ECO:0000256" key="1">
    <source>
        <dbReference type="SAM" id="MobiDB-lite"/>
    </source>
</evidence>
<dbReference type="AlphaFoldDB" id="A0A7K3RQA3"/>
<comment type="caution">
    <text evidence="2">The sequence shown here is derived from an EMBL/GenBank/DDBJ whole genome shotgun (WGS) entry which is preliminary data.</text>
</comment>
<feature type="region of interest" description="Disordered" evidence="1">
    <location>
        <begin position="1"/>
        <end position="20"/>
    </location>
</feature>
<accession>A0A7K3RQA3</accession>
<evidence type="ECO:0000313" key="3">
    <source>
        <dbReference type="Proteomes" id="UP000469670"/>
    </source>
</evidence>
<sequence length="136" mass="14283">PRTVFTGPPTALPGSGTERGADYFVGHGTPRTVTLGTDNAAYPTVKVSGVQLGEVLKSWAQDGDQDRPLVLFSCETGQQPKIAGLPVAQHVANRTGRPVYAPTTEAGTAKDRDGNVRAVLGEGADGPGRWRLFTPE</sequence>
<dbReference type="Proteomes" id="UP000469670">
    <property type="component" value="Unassembled WGS sequence"/>
</dbReference>
<name>A0A7K3RQA3_9ACTN</name>
<gene>
    <name evidence="2" type="ORF">G3I50_03680</name>
</gene>
<feature type="region of interest" description="Disordered" evidence="1">
    <location>
        <begin position="99"/>
        <end position="136"/>
    </location>
</feature>
<protein>
    <submittedName>
        <fullName evidence="2">DUF4347 domain-containing protein</fullName>
    </submittedName>
</protein>
<dbReference type="RefSeq" id="WP_164199752.1">
    <property type="nucleotide sequence ID" value="NZ_JAAGMP010000198.1"/>
</dbReference>
<feature type="non-terminal residue" evidence="2">
    <location>
        <position position="136"/>
    </location>
</feature>
<organism evidence="2 3">
    <name type="scientific">Streptomyces parvus</name>
    <dbReference type="NCBI Taxonomy" id="66428"/>
    <lineage>
        <taxon>Bacteria</taxon>
        <taxon>Bacillati</taxon>
        <taxon>Actinomycetota</taxon>
        <taxon>Actinomycetes</taxon>
        <taxon>Kitasatosporales</taxon>
        <taxon>Streptomycetaceae</taxon>
        <taxon>Streptomyces</taxon>
    </lineage>
</organism>